<evidence type="ECO:0000259" key="4">
    <source>
        <dbReference type="Pfam" id="PF17921"/>
    </source>
</evidence>
<evidence type="ECO:0000259" key="2">
    <source>
        <dbReference type="Pfam" id="PF00078"/>
    </source>
</evidence>
<dbReference type="STRING" id="22663.A0A2I0HQF5"/>
<evidence type="ECO:0008006" key="7">
    <source>
        <dbReference type="Google" id="ProtNLM"/>
    </source>
</evidence>
<keyword evidence="6" id="KW-1185">Reference proteome</keyword>
<dbReference type="Pfam" id="PF17921">
    <property type="entry name" value="Integrase_H2C2"/>
    <property type="match status" value="1"/>
</dbReference>
<dbReference type="Gene3D" id="1.10.340.70">
    <property type="match status" value="1"/>
</dbReference>
<dbReference type="InterPro" id="IPR050951">
    <property type="entry name" value="Retrovirus_Pol_polyprotein"/>
</dbReference>
<keyword evidence="1" id="KW-0511">Multifunctional enzyme</keyword>
<gene>
    <name evidence="5" type="ORF">CRG98_045797</name>
</gene>
<name>A0A2I0HQF5_PUNGR</name>
<dbReference type="InterPro" id="IPR041588">
    <property type="entry name" value="Integrase_H2C2"/>
</dbReference>
<evidence type="ECO:0000256" key="1">
    <source>
        <dbReference type="ARBA" id="ARBA00023268"/>
    </source>
</evidence>
<accession>A0A2I0HQF5</accession>
<dbReference type="InterPro" id="IPR000477">
    <property type="entry name" value="RT_dom"/>
</dbReference>
<dbReference type="PANTHER" id="PTHR37984:SF5">
    <property type="entry name" value="PROTEIN NYNRIN-LIKE"/>
    <property type="match status" value="1"/>
</dbReference>
<evidence type="ECO:0000313" key="6">
    <source>
        <dbReference type="Proteomes" id="UP000233551"/>
    </source>
</evidence>
<dbReference type="Gene3D" id="3.10.10.10">
    <property type="entry name" value="HIV Type 1 Reverse Transcriptase, subunit A, domain 1"/>
    <property type="match status" value="1"/>
</dbReference>
<feature type="domain" description="Reverse transcriptase" evidence="2">
    <location>
        <begin position="533"/>
        <end position="637"/>
    </location>
</feature>
<dbReference type="InterPro" id="IPR041577">
    <property type="entry name" value="RT_RNaseH_2"/>
</dbReference>
<organism evidence="5 6">
    <name type="scientific">Punica granatum</name>
    <name type="common">Pomegranate</name>
    <dbReference type="NCBI Taxonomy" id="22663"/>
    <lineage>
        <taxon>Eukaryota</taxon>
        <taxon>Viridiplantae</taxon>
        <taxon>Streptophyta</taxon>
        <taxon>Embryophyta</taxon>
        <taxon>Tracheophyta</taxon>
        <taxon>Spermatophyta</taxon>
        <taxon>Magnoliopsida</taxon>
        <taxon>eudicotyledons</taxon>
        <taxon>Gunneridae</taxon>
        <taxon>Pentapetalae</taxon>
        <taxon>rosids</taxon>
        <taxon>malvids</taxon>
        <taxon>Myrtales</taxon>
        <taxon>Lythraceae</taxon>
        <taxon>Punica</taxon>
    </lineage>
</organism>
<proteinExistence type="predicted"/>
<feature type="domain" description="Reverse transcriptase/retrotransposon-derived protein RNase H-like" evidence="3">
    <location>
        <begin position="660"/>
        <end position="740"/>
    </location>
</feature>
<dbReference type="Pfam" id="PF00078">
    <property type="entry name" value="RVT_1"/>
    <property type="match status" value="1"/>
</dbReference>
<dbReference type="CDD" id="cd01647">
    <property type="entry name" value="RT_LTR"/>
    <property type="match status" value="1"/>
</dbReference>
<comment type="caution">
    <text evidence="5">The sequence shown here is derived from an EMBL/GenBank/DDBJ whole genome shotgun (WGS) entry which is preliminary data.</text>
</comment>
<dbReference type="AlphaFoldDB" id="A0A2I0HQF5"/>
<sequence>MYTAGVDHEVVRRMVGISGFKRGSLPVEFHLYLVGFQIRNVVSVYVASVGIRVAFALGSAMPPQRTANQCHAAEEGKLDQRIEQIIDTRLKVASERRLDVIVDRLTERMEALMEAQQEVEPRHGRVPNPTVNLEDVEYDSYSEGDAIEGLQSKEFLDCLATVKEVLEFKGVPDDKQNLRQGSRSVDKYTVEFYQLVARNKLQETEDQLVARYVGGLRVQLQDMINLFDLVSVSSFYQRALIVERQQKRVGNGVTNGDVAVAGTSGVVQAGGGSAVPGSPSRPANIGPSNSGAKCFKYGEPGHRQSECRKGEKWAMFIQEDPSDDIVFVAGGDGEPKFDEEEIMIGDREPNLVVKRSCMTPNAANEDWLRNNIFQSTCTIESKVCRFMIELGSCKNIVSVKAVQKLGLRTTRHPKSYKLEWLRKGGEEELHDAEFMFALVDMEVVEEGIAFVESLPILKKFHDVFLEELPNGLPLLRDIQHHIDIQPNASLLNKPHYKRSPAEHEELRRHVEELVSKGFIWKSMSLCVIPTLLVPKKDGSWCMCLDSRAINKITVMHRFSISRLDDLLDQLSGARIFTKLDKSGYHHIRIWVCDEWKIAFKTREGLYEWLVIPFGLTNESSTFMRVMNQILWPFIGRWFIPHFSSIMASLTDCMKSGRFKWTEGVEAAFQEIKEHLTIAPILVMPDFQQPFELHSDASKVGIGAVLSQNSRPIAFFSEKLTGANVRYNTYDMEFYTVVQAHKIIVTNRVADALSRRRSVLSRLTVELHDEGHVGRDRTLHLVQTSYFWPTIRKEVGKYVQSCTGHPFPEPLLAEPLEDGEHPVELQYGLSPVVYSVTPRGPLDLLPVPDKTKVHGKAADFIHGLQEIHEAVQNNLEKLPTRKIGGLVEVVEKINPNVYRLKFLSHIRTVDVFNVKHSIPYAGNSSDEDDTRANFFHLGENDAAEDVANRYLKKNKF</sequence>
<dbReference type="PANTHER" id="PTHR37984">
    <property type="entry name" value="PROTEIN CBG26694"/>
    <property type="match status" value="1"/>
</dbReference>
<protein>
    <recommendedName>
        <fullName evidence="7">Reverse transcriptase/retrotransposon-derived protein RNase H-like domain-containing protein</fullName>
    </recommendedName>
</protein>
<dbReference type="SUPFAM" id="SSF56672">
    <property type="entry name" value="DNA/RNA polymerases"/>
    <property type="match status" value="1"/>
</dbReference>
<evidence type="ECO:0000259" key="3">
    <source>
        <dbReference type="Pfam" id="PF17919"/>
    </source>
</evidence>
<dbReference type="Gene3D" id="3.30.70.270">
    <property type="match status" value="1"/>
</dbReference>
<dbReference type="Proteomes" id="UP000233551">
    <property type="component" value="Unassembled WGS sequence"/>
</dbReference>
<evidence type="ECO:0000313" key="5">
    <source>
        <dbReference type="EMBL" id="PKI33813.1"/>
    </source>
</evidence>
<reference evidence="5 6" key="1">
    <citation type="submission" date="2017-11" db="EMBL/GenBank/DDBJ databases">
        <title>De-novo sequencing of pomegranate (Punica granatum L.) genome.</title>
        <authorList>
            <person name="Akparov Z."/>
            <person name="Amiraslanov A."/>
            <person name="Hajiyeva S."/>
            <person name="Abbasov M."/>
            <person name="Kaur K."/>
            <person name="Hamwieh A."/>
            <person name="Solovyev V."/>
            <person name="Salamov A."/>
            <person name="Braich B."/>
            <person name="Kosarev P."/>
            <person name="Mahmoud A."/>
            <person name="Hajiyev E."/>
            <person name="Babayeva S."/>
            <person name="Izzatullayeva V."/>
            <person name="Mammadov A."/>
            <person name="Mammadov A."/>
            <person name="Sharifova S."/>
            <person name="Ojaghi J."/>
            <person name="Eynullazada K."/>
            <person name="Bayramov B."/>
            <person name="Abdulazimova A."/>
            <person name="Shahmuradov I."/>
        </authorList>
    </citation>
    <scope>NUCLEOTIDE SEQUENCE [LARGE SCALE GENOMIC DNA]</scope>
    <source>
        <strain evidence="6">cv. AG2017</strain>
        <tissue evidence="5">Leaf</tissue>
    </source>
</reference>
<feature type="domain" description="Integrase zinc-binding" evidence="4">
    <location>
        <begin position="763"/>
        <end position="802"/>
    </location>
</feature>
<dbReference type="GO" id="GO:0003824">
    <property type="term" value="F:catalytic activity"/>
    <property type="evidence" value="ECO:0007669"/>
    <property type="project" value="UniProtKB-KW"/>
</dbReference>
<dbReference type="Pfam" id="PF17919">
    <property type="entry name" value="RT_RNaseH_2"/>
    <property type="match status" value="1"/>
</dbReference>
<dbReference type="InterPro" id="IPR043502">
    <property type="entry name" value="DNA/RNA_pol_sf"/>
</dbReference>
<dbReference type="EMBL" id="PGOL01006308">
    <property type="protein sequence ID" value="PKI33813.1"/>
    <property type="molecule type" value="Genomic_DNA"/>
</dbReference>
<dbReference type="InterPro" id="IPR043128">
    <property type="entry name" value="Rev_trsase/Diguanyl_cyclase"/>
</dbReference>